<keyword evidence="2" id="KW-0560">Oxidoreductase</keyword>
<organism evidence="2 3">
    <name type="scientific">Dietzia lutea</name>
    <dbReference type="NCBI Taxonomy" id="546160"/>
    <lineage>
        <taxon>Bacteria</taxon>
        <taxon>Bacillati</taxon>
        <taxon>Actinomycetota</taxon>
        <taxon>Actinomycetes</taxon>
        <taxon>Mycobacteriales</taxon>
        <taxon>Dietziaceae</taxon>
        <taxon>Dietzia</taxon>
    </lineage>
</organism>
<keyword evidence="2" id="KW-0503">Monooxygenase</keyword>
<dbReference type="OrthoDB" id="3695636at2"/>
<dbReference type="AlphaFoldDB" id="A0A2S1RBD4"/>
<gene>
    <name evidence="2" type="ORF">A6035_17050</name>
</gene>
<dbReference type="EMBL" id="CP015449">
    <property type="protein sequence ID" value="AWH93597.1"/>
    <property type="molecule type" value="Genomic_DNA"/>
</dbReference>
<evidence type="ECO:0000313" key="3">
    <source>
        <dbReference type="Proteomes" id="UP000244928"/>
    </source>
</evidence>
<dbReference type="Proteomes" id="UP000244928">
    <property type="component" value="Chromosome"/>
</dbReference>
<dbReference type="GO" id="GO:0004497">
    <property type="term" value="F:monooxygenase activity"/>
    <property type="evidence" value="ECO:0007669"/>
    <property type="project" value="UniProtKB-KW"/>
</dbReference>
<keyword evidence="3" id="KW-1185">Reference proteome</keyword>
<dbReference type="RefSeq" id="WP_108848954.1">
    <property type="nucleotide sequence ID" value="NZ_CP015449.1"/>
</dbReference>
<evidence type="ECO:0000259" key="1">
    <source>
        <dbReference type="PROSITE" id="PS51725"/>
    </source>
</evidence>
<accession>A0A2S1RBD4</accession>
<dbReference type="Pfam" id="PF03992">
    <property type="entry name" value="ABM"/>
    <property type="match status" value="1"/>
</dbReference>
<dbReference type="InterPro" id="IPR007138">
    <property type="entry name" value="ABM_dom"/>
</dbReference>
<proteinExistence type="predicted"/>
<dbReference type="InterPro" id="IPR011008">
    <property type="entry name" value="Dimeric_a/b-barrel"/>
</dbReference>
<evidence type="ECO:0000313" key="2">
    <source>
        <dbReference type="EMBL" id="AWH93597.1"/>
    </source>
</evidence>
<reference evidence="2 3" key="1">
    <citation type="submission" date="2016-04" db="EMBL/GenBank/DDBJ databases">
        <title>Complete genome sequence of Dietzia lutea YIM 80766T, a strain isolated from desert soil in Egypt.</title>
        <authorList>
            <person name="Zhao J."/>
            <person name="Hu B."/>
            <person name="Geng S."/>
            <person name="Nie Y."/>
            <person name="Tang Y."/>
        </authorList>
    </citation>
    <scope>NUCLEOTIDE SEQUENCE [LARGE SCALE GENOMIC DNA]</scope>
    <source>
        <strain evidence="2 3">YIM 80766</strain>
    </source>
</reference>
<dbReference type="PROSITE" id="PS51725">
    <property type="entry name" value="ABM"/>
    <property type="match status" value="1"/>
</dbReference>
<dbReference type="KEGG" id="dlu:A6035_17050"/>
<dbReference type="SUPFAM" id="SSF54909">
    <property type="entry name" value="Dimeric alpha+beta barrel"/>
    <property type="match status" value="1"/>
</dbReference>
<feature type="domain" description="ABM" evidence="1">
    <location>
        <begin position="8"/>
        <end position="97"/>
    </location>
</feature>
<sequence>MSSGPPAHALVLRHRAKPGRREELIEVWRRHMPEAVQANDGHRAYVLCASYVDPDVMVVFQHYRDAAAAQEFLGNPAYLRYLEESGDLLSGPPEVEAVEPLWSKAVVADD</sequence>
<dbReference type="Gene3D" id="3.30.70.100">
    <property type="match status" value="1"/>
</dbReference>
<name>A0A2S1RBD4_9ACTN</name>
<protein>
    <submittedName>
        <fullName evidence="2">Monooxygenase</fullName>
    </submittedName>
</protein>